<evidence type="ECO:0000256" key="7">
    <source>
        <dbReference type="ARBA" id="ARBA00022692"/>
    </source>
</evidence>
<dbReference type="InterPro" id="IPR004772">
    <property type="entry name" value="TrkH"/>
</dbReference>
<evidence type="ECO:0000256" key="11">
    <source>
        <dbReference type="ARBA" id="ARBA00023136"/>
    </source>
</evidence>
<organism evidence="13">
    <name type="scientific">marine sediment metagenome</name>
    <dbReference type="NCBI Taxonomy" id="412755"/>
    <lineage>
        <taxon>unclassified sequences</taxon>
        <taxon>metagenomes</taxon>
        <taxon>ecological metagenomes</taxon>
    </lineage>
</organism>
<reference evidence="13" key="1">
    <citation type="journal article" date="2015" name="Nature">
        <title>Complex archaea that bridge the gap between prokaryotes and eukaryotes.</title>
        <authorList>
            <person name="Spang A."/>
            <person name="Saw J.H."/>
            <person name="Jorgensen S.L."/>
            <person name="Zaremba-Niedzwiedzka K."/>
            <person name="Martijn J."/>
            <person name="Lind A.E."/>
            <person name="van Eijk R."/>
            <person name="Schleper C."/>
            <person name="Guy L."/>
            <person name="Ettema T.J."/>
        </authorList>
    </citation>
    <scope>NUCLEOTIDE SEQUENCE</scope>
</reference>
<feature type="transmembrane region" description="Helical" evidence="12">
    <location>
        <begin position="330"/>
        <end position="349"/>
    </location>
</feature>
<evidence type="ECO:0000256" key="1">
    <source>
        <dbReference type="ARBA" id="ARBA00004429"/>
    </source>
</evidence>
<evidence type="ECO:0000256" key="5">
    <source>
        <dbReference type="ARBA" id="ARBA00022519"/>
    </source>
</evidence>
<keyword evidence="3" id="KW-0813">Transport</keyword>
<comment type="similarity">
    <text evidence="2">Belongs to the TrkH potassium transport family.</text>
</comment>
<proteinExistence type="inferred from homology"/>
<evidence type="ECO:0000256" key="2">
    <source>
        <dbReference type="ARBA" id="ARBA00009137"/>
    </source>
</evidence>
<keyword evidence="9 12" id="KW-1133">Transmembrane helix</keyword>
<protein>
    <recommendedName>
        <fullName evidence="14">TrkH family potassium uptake protein</fullName>
    </recommendedName>
</protein>
<evidence type="ECO:0000256" key="9">
    <source>
        <dbReference type="ARBA" id="ARBA00022989"/>
    </source>
</evidence>
<dbReference type="EMBL" id="LAZR01000378">
    <property type="protein sequence ID" value="KKN71675.1"/>
    <property type="molecule type" value="Genomic_DNA"/>
</dbReference>
<feature type="transmembrane region" description="Helical" evidence="12">
    <location>
        <begin position="453"/>
        <end position="478"/>
    </location>
</feature>
<keyword evidence="11 12" id="KW-0472">Membrane</keyword>
<dbReference type="PIRSF" id="PIRSF006247">
    <property type="entry name" value="TrkH"/>
    <property type="match status" value="1"/>
</dbReference>
<evidence type="ECO:0000256" key="10">
    <source>
        <dbReference type="ARBA" id="ARBA00023065"/>
    </source>
</evidence>
<evidence type="ECO:0008006" key="14">
    <source>
        <dbReference type="Google" id="ProtNLM"/>
    </source>
</evidence>
<keyword evidence="6" id="KW-0633">Potassium transport</keyword>
<dbReference type="GO" id="GO:0015379">
    <property type="term" value="F:potassium:chloride symporter activity"/>
    <property type="evidence" value="ECO:0007669"/>
    <property type="project" value="InterPro"/>
</dbReference>
<feature type="transmembrane region" description="Helical" evidence="12">
    <location>
        <begin position="234"/>
        <end position="252"/>
    </location>
</feature>
<comment type="caution">
    <text evidence="13">The sequence shown here is derived from an EMBL/GenBank/DDBJ whole genome shotgun (WGS) entry which is preliminary data.</text>
</comment>
<keyword evidence="10" id="KW-0406">Ion transport</keyword>
<comment type="subcellular location">
    <subcellularLocation>
        <location evidence="1">Cell inner membrane</location>
        <topology evidence="1">Multi-pass membrane protein</topology>
    </subcellularLocation>
</comment>
<gene>
    <name evidence="13" type="ORF">LCGC14_0418350</name>
</gene>
<feature type="transmembrane region" description="Helical" evidence="12">
    <location>
        <begin position="272"/>
        <end position="290"/>
    </location>
</feature>
<feature type="transmembrane region" description="Helical" evidence="12">
    <location>
        <begin position="134"/>
        <end position="159"/>
    </location>
</feature>
<dbReference type="Pfam" id="PF02386">
    <property type="entry name" value="TrkH"/>
    <property type="match status" value="1"/>
</dbReference>
<evidence type="ECO:0000256" key="4">
    <source>
        <dbReference type="ARBA" id="ARBA00022475"/>
    </source>
</evidence>
<feature type="transmembrane region" description="Helical" evidence="12">
    <location>
        <begin position="69"/>
        <end position="93"/>
    </location>
</feature>
<dbReference type="AlphaFoldDB" id="A0A0F9SRS0"/>
<keyword evidence="7 12" id="KW-0812">Transmembrane</keyword>
<name>A0A0F9SRS0_9ZZZZ</name>
<dbReference type="GO" id="GO:0005886">
    <property type="term" value="C:plasma membrane"/>
    <property type="evidence" value="ECO:0007669"/>
    <property type="project" value="UniProtKB-SubCell"/>
</dbReference>
<dbReference type="PANTHER" id="PTHR32024">
    <property type="entry name" value="TRK SYSTEM POTASSIUM UPTAKE PROTEIN TRKG-RELATED"/>
    <property type="match status" value="1"/>
</dbReference>
<evidence type="ECO:0000256" key="6">
    <source>
        <dbReference type="ARBA" id="ARBA00022538"/>
    </source>
</evidence>
<evidence type="ECO:0000256" key="8">
    <source>
        <dbReference type="ARBA" id="ARBA00022958"/>
    </source>
</evidence>
<evidence type="ECO:0000256" key="3">
    <source>
        <dbReference type="ARBA" id="ARBA00022448"/>
    </source>
</evidence>
<sequence>MHIKLVVHVLGLLLIFLSAVMLLPIPFSLYYGDGVHLYFIISALITFLVGFTAFKLTSLDQDVHAREGFAIVSLGWISFALFGCLPFILSGYIPSLTDAFFETMSGFTTTGATILVDIEGLPHGILFWRSLTQWLGGMGIIVLTIAILPFLGVGGMQLFKAEVPGPTPDKLTPRVTQTAKILWGVYVLISAVETLLLMLGGMNLFESLCHTFATMATGGFSIKNASIGHYNSAYVDYVIIFFMLAAGTNFSLHYRFLKKEFKSYIKNNEWRLFVFLICSSTLLIGFHTFSQQYSNAGMAFRKTLFQVTSICTTTGFTTADFEQWAFSSQFILLILMFCGGCAGSTGGGMKIIRLYILIKFVIAEIRHLMHPKAVIPIRVGNVVIPRDTVRNILGFLALLTGLFIGGVIVMTILGLDLVSAFSAVAATLNNVGPGLGSVGPTYNYAHIPLIGKWVLSFFMLAGRLEVYTVLILLAPSFWKKS</sequence>
<feature type="transmembrane region" description="Helical" evidence="12">
    <location>
        <begin position="7"/>
        <end position="31"/>
    </location>
</feature>
<evidence type="ECO:0000313" key="13">
    <source>
        <dbReference type="EMBL" id="KKN71675.1"/>
    </source>
</evidence>
<dbReference type="InterPro" id="IPR003445">
    <property type="entry name" value="Cat_transpt"/>
</dbReference>
<keyword evidence="8" id="KW-0630">Potassium</keyword>
<keyword evidence="4" id="KW-1003">Cell membrane</keyword>
<feature type="transmembrane region" description="Helical" evidence="12">
    <location>
        <begin position="392"/>
        <end position="415"/>
    </location>
</feature>
<accession>A0A0F9SRS0</accession>
<feature type="transmembrane region" description="Helical" evidence="12">
    <location>
        <begin position="180"/>
        <end position="205"/>
    </location>
</feature>
<dbReference type="PANTHER" id="PTHR32024:SF2">
    <property type="entry name" value="TRK SYSTEM POTASSIUM UPTAKE PROTEIN TRKG-RELATED"/>
    <property type="match status" value="1"/>
</dbReference>
<feature type="transmembrane region" description="Helical" evidence="12">
    <location>
        <begin position="37"/>
        <end position="57"/>
    </location>
</feature>
<evidence type="ECO:0000256" key="12">
    <source>
        <dbReference type="SAM" id="Phobius"/>
    </source>
</evidence>
<keyword evidence="5" id="KW-0997">Cell inner membrane</keyword>